<dbReference type="EMBL" id="JABZFV010000006">
    <property type="protein sequence ID" value="MBF0934223.1"/>
    <property type="molecule type" value="Genomic_DNA"/>
</dbReference>
<evidence type="ECO:0000313" key="7">
    <source>
        <dbReference type="EMBL" id="MBF0934223.1"/>
    </source>
</evidence>
<dbReference type="GeneID" id="84816989"/>
<evidence type="ECO:0000313" key="8">
    <source>
        <dbReference type="Proteomes" id="UP000757900"/>
    </source>
</evidence>
<evidence type="ECO:0000256" key="5">
    <source>
        <dbReference type="SAM" id="MobiDB-lite"/>
    </source>
</evidence>
<keyword evidence="1" id="KW-0678">Repressor</keyword>
<protein>
    <submittedName>
        <fullName evidence="7">MerR family transcriptional regulator</fullName>
    </submittedName>
</protein>
<keyword evidence="3" id="KW-0238">DNA-binding</keyword>
<organism evidence="7 8">
    <name type="scientific">Abiotrophia defectiva</name>
    <name type="common">Streptococcus defectivus</name>
    <dbReference type="NCBI Taxonomy" id="46125"/>
    <lineage>
        <taxon>Bacteria</taxon>
        <taxon>Bacillati</taxon>
        <taxon>Bacillota</taxon>
        <taxon>Bacilli</taxon>
        <taxon>Lactobacillales</taxon>
        <taxon>Aerococcaceae</taxon>
        <taxon>Abiotrophia</taxon>
    </lineage>
</organism>
<evidence type="ECO:0000259" key="6">
    <source>
        <dbReference type="PROSITE" id="PS50937"/>
    </source>
</evidence>
<dbReference type="InterPro" id="IPR047057">
    <property type="entry name" value="MerR_fam"/>
</dbReference>
<proteinExistence type="predicted"/>
<dbReference type="PROSITE" id="PS00552">
    <property type="entry name" value="HTH_MERR_1"/>
    <property type="match status" value="1"/>
</dbReference>
<dbReference type="GO" id="GO:0003700">
    <property type="term" value="F:DNA-binding transcription factor activity"/>
    <property type="evidence" value="ECO:0007669"/>
    <property type="project" value="InterPro"/>
</dbReference>
<dbReference type="RefSeq" id="WP_023391563.1">
    <property type="nucleotide sequence ID" value="NZ_CAJPUI010000003.1"/>
</dbReference>
<dbReference type="CDD" id="cd01105">
    <property type="entry name" value="HTH_GlnR-like"/>
    <property type="match status" value="1"/>
</dbReference>
<comment type="caution">
    <text evidence="7">The sequence shown here is derived from an EMBL/GenBank/DDBJ whole genome shotgun (WGS) entry which is preliminary data.</text>
</comment>
<dbReference type="AlphaFoldDB" id="A0A929MNW7"/>
<feature type="domain" description="HTH merR-type" evidence="6">
    <location>
        <begin position="12"/>
        <end position="80"/>
    </location>
</feature>
<dbReference type="Gene3D" id="1.10.1660.10">
    <property type="match status" value="1"/>
</dbReference>
<dbReference type="SUPFAM" id="SSF46955">
    <property type="entry name" value="Putative DNA-binding domain"/>
    <property type="match status" value="1"/>
</dbReference>
<evidence type="ECO:0000256" key="3">
    <source>
        <dbReference type="ARBA" id="ARBA00023125"/>
    </source>
</evidence>
<accession>A0A929MNW7</accession>
<evidence type="ECO:0000256" key="4">
    <source>
        <dbReference type="ARBA" id="ARBA00023163"/>
    </source>
</evidence>
<reference evidence="7" key="1">
    <citation type="submission" date="2020-04" db="EMBL/GenBank/DDBJ databases">
        <title>Deep metagenomics examines the oral microbiome during advanced dental caries in children, revealing novel taxa and co-occurrences with host molecules.</title>
        <authorList>
            <person name="Baker J.L."/>
            <person name="Morton J.T."/>
            <person name="Dinis M."/>
            <person name="Alvarez R."/>
            <person name="Tran N.C."/>
            <person name="Knight R."/>
            <person name="Edlund A."/>
        </authorList>
    </citation>
    <scope>NUCLEOTIDE SEQUENCE</scope>
    <source>
        <strain evidence="7">JCVI_23_bin.16</strain>
    </source>
</reference>
<dbReference type="Pfam" id="PF13411">
    <property type="entry name" value="MerR_1"/>
    <property type="match status" value="1"/>
</dbReference>
<name>A0A929MNW7_ABIDE</name>
<dbReference type="Proteomes" id="UP000757900">
    <property type="component" value="Unassembled WGS sequence"/>
</dbReference>
<dbReference type="GO" id="GO:0003677">
    <property type="term" value="F:DNA binding"/>
    <property type="evidence" value="ECO:0007669"/>
    <property type="project" value="UniProtKB-KW"/>
</dbReference>
<dbReference type="PROSITE" id="PS50937">
    <property type="entry name" value="HTH_MERR_2"/>
    <property type="match status" value="1"/>
</dbReference>
<evidence type="ECO:0000256" key="2">
    <source>
        <dbReference type="ARBA" id="ARBA00023015"/>
    </source>
</evidence>
<dbReference type="PANTHER" id="PTHR30204">
    <property type="entry name" value="REDOX-CYCLING DRUG-SENSING TRANSCRIPTIONAL ACTIVATOR SOXR"/>
    <property type="match status" value="1"/>
</dbReference>
<feature type="region of interest" description="Disordered" evidence="5">
    <location>
        <begin position="79"/>
        <end position="99"/>
    </location>
</feature>
<evidence type="ECO:0000256" key="1">
    <source>
        <dbReference type="ARBA" id="ARBA00022491"/>
    </source>
</evidence>
<dbReference type="SMART" id="SM00422">
    <property type="entry name" value="HTH_MERR"/>
    <property type="match status" value="1"/>
</dbReference>
<sequence>MAAKEFRKSLAVFPIGTVMTLTGLTARQIRHYEDFGLVVPGRSSTNRRLYSLNDVDRLLEISDLLEEGMTLKGIKRRFESEAERPHMGHPTTSQPLTDQDVRRILWDELDIQGRFR</sequence>
<dbReference type="PANTHER" id="PTHR30204:SF65">
    <property type="entry name" value="HTH-TYPE TRANSCRIPTIONAL REGULATOR TNRA"/>
    <property type="match status" value="1"/>
</dbReference>
<keyword evidence="2" id="KW-0805">Transcription regulation</keyword>
<keyword evidence="4" id="KW-0804">Transcription</keyword>
<dbReference type="InterPro" id="IPR000551">
    <property type="entry name" value="MerR-type_HTH_dom"/>
</dbReference>
<gene>
    <name evidence="7" type="ORF">HXK00_01095</name>
</gene>
<dbReference type="InterPro" id="IPR009061">
    <property type="entry name" value="DNA-bd_dom_put_sf"/>
</dbReference>